<keyword evidence="5 6" id="KW-0472">Membrane</keyword>
<evidence type="ECO:0000256" key="5">
    <source>
        <dbReference type="ARBA" id="ARBA00023136"/>
    </source>
</evidence>
<feature type="transmembrane region" description="Helical" evidence="6">
    <location>
        <begin position="37"/>
        <end position="65"/>
    </location>
</feature>
<feature type="transmembrane region" description="Helical" evidence="6">
    <location>
        <begin position="317"/>
        <end position="334"/>
    </location>
</feature>
<feature type="transmembrane region" description="Helical" evidence="6">
    <location>
        <begin position="166"/>
        <end position="190"/>
    </location>
</feature>
<dbReference type="PANTHER" id="PTHR42865:SF8">
    <property type="entry name" value="SERINE_THREONINE TRANSPORTER SSTT"/>
    <property type="match status" value="1"/>
</dbReference>
<protein>
    <submittedName>
        <fullName evidence="8">Dicarboxylate/amino acid:cation symporter</fullName>
    </submittedName>
</protein>
<dbReference type="OrthoDB" id="9768885at2"/>
<dbReference type="InterPro" id="IPR036458">
    <property type="entry name" value="Na:dicarbo_symporter_sf"/>
</dbReference>
<evidence type="ECO:0000313" key="9">
    <source>
        <dbReference type="Proteomes" id="UP000594771"/>
    </source>
</evidence>
<dbReference type="RefSeq" id="WP_060777621.1">
    <property type="nucleotide sequence ID" value="NZ_CAJHLF010000001.1"/>
</dbReference>
<evidence type="ECO:0000256" key="1">
    <source>
        <dbReference type="ARBA" id="ARBA00004141"/>
    </source>
</evidence>
<evidence type="ECO:0000313" key="7">
    <source>
        <dbReference type="EMBL" id="MCY3053373.1"/>
    </source>
</evidence>
<keyword evidence="2" id="KW-0813">Transport</keyword>
<keyword evidence="3 6" id="KW-0812">Transmembrane</keyword>
<reference evidence="7" key="2">
    <citation type="submission" date="2022-09" db="EMBL/GenBank/DDBJ databases">
        <title>Aerococcus urinae taxonomy study.</title>
        <authorList>
            <person name="Christensen J."/>
            <person name="Senneby E."/>
        </authorList>
    </citation>
    <scope>NUCLEOTIDE SEQUENCE</scope>
    <source>
        <strain evidence="7">NLD-066-U95</strain>
    </source>
</reference>
<dbReference type="PANTHER" id="PTHR42865">
    <property type="entry name" value="PROTON/GLUTAMATE-ASPARTATE SYMPORTER"/>
    <property type="match status" value="1"/>
</dbReference>
<feature type="transmembrane region" description="Helical" evidence="6">
    <location>
        <begin position="77"/>
        <end position="100"/>
    </location>
</feature>
<evidence type="ECO:0000256" key="3">
    <source>
        <dbReference type="ARBA" id="ARBA00022692"/>
    </source>
</evidence>
<dbReference type="GO" id="GO:0005886">
    <property type="term" value="C:plasma membrane"/>
    <property type="evidence" value="ECO:0007669"/>
    <property type="project" value="TreeGrafter"/>
</dbReference>
<dbReference type="AlphaFoldDB" id="A0A120I9J6"/>
<proteinExistence type="predicted"/>
<dbReference type="EMBL" id="JAOTML010000005">
    <property type="protein sequence ID" value="MCY3053373.1"/>
    <property type="molecule type" value="Genomic_DNA"/>
</dbReference>
<feature type="transmembrane region" description="Helical" evidence="6">
    <location>
        <begin position="210"/>
        <end position="236"/>
    </location>
</feature>
<dbReference type="Proteomes" id="UP000594771">
    <property type="component" value="Chromosome"/>
</dbReference>
<feature type="transmembrane region" description="Helical" evidence="6">
    <location>
        <begin position="134"/>
        <end position="154"/>
    </location>
</feature>
<dbReference type="EMBL" id="CP065662">
    <property type="protein sequence ID" value="QPS01558.1"/>
    <property type="molecule type" value="Genomic_DNA"/>
</dbReference>
<keyword evidence="10" id="KW-1185">Reference proteome</keyword>
<keyword evidence="4 6" id="KW-1133">Transmembrane helix</keyword>
<evidence type="ECO:0000313" key="10">
    <source>
        <dbReference type="Proteomes" id="UP001069145"/>
    </source>
</evidence>
<evidence type="ECO:0000256" key="6">
    <source>
        <dbReference type="SAM" id="Phobius"/>
    </source>
</evidence>
<evidence type="ECO:0000256" key="4">
    <source>
        <dbReference type="ARBA" id="ARBA00022989"/>
    </source>
</evidence>
<dbReference type="InterPro" id="IPR001991">
    <property type="entry name" value="Na-dicarboxylate_symporter"/>
</dbReference>
<evidence type="ECO:0000313" key="8">
    <source>
        <dbReference type="EMBL" id="QPS01558.1"/>
    </source>
</evidence>
<gene>
    <name evidence="8" type="ORF">I6G68_00285</name>
    <name evidence="7" type="ORF">ODY43_05135</name>
</gene>
<dbReference type="SUPFAM" id="SSF118215">
    <property type="entry name" value="Proton glutamate symport protein"/>
    <property type="match status" value="1"/>
</dbReference>
<organism evidence="8 9">
    <name type="scientific">Aerococcus urinae</name>
    <dbReference type="NCBI Taxonomy" id="1376"/>
    <lineage>
        <taxon>Bacteria</taxon>
        <taxon>Bacillati</taxon>
        <taxon>Bacillota</taxon>
        <taxon>Bacilli</taxon>
        <taxon>Lactobacillales</taxon>
        <taxon>Aerococcaceae</taxon>
        <taxon>Aerococcus</taxon>
    </lineage>
</organism>
<name>A0A120I9J6_9LACT</name>
<feature type="transmembrane region" description="Helical" evidence="6">
    <location>
        <begin position="280"/>
        <end position="310"/>
    </location>
</feature>
<reference evidence="8 9" key="1">
    <citation type="submission" date="2020-12" db="EMBL/GenBank/DDBJ databases">
        <title>FDA dAtabase for Regulatory Grade micrObial Sequences (FDA-ARGOS): Supporting development and validation of Infectious Disease Dx tests.</title>
        <authorList>
            <person name="Sproer C."/>
            <person name="Gronow S."/>
            <person name="Severitt S."/>
            <person name="Schroder I."/>
            <person name="Tallon L."/>
            <person name="Sadzewicz L."/>
            <person name="Zhao X."/>
            <person name="Boylan J."/>
            <person name="Ott S."/>
            <person name="Bowen H."/>
            <person name="Vavikolanu K."/>
            <person name="Mehta A."/>
            <person name="Aluvathingal J."/>
            <person name="Nadendla S."/>
            <person name="Lowell S."/>
            <person name="Myers T."/>
            <person name="Yan Y."/>
            <person name="Sichtig H."/>
        </authorList>
    </citation>
    <scope>NUCLEOTIDE SEQUENCE [LARGE SCALE GENOMIC DNA]</scope>
    <source>
        <strain evidence="8 9">FDAARGOS_911</strain>
    </source>
</reference>
<dbReference type="GeneID" id="35767188"/>
<dbReference type="GO" id="GO:0032329">
    <property type="term" value="P:serine transport"/>
    <property type="evidence" value="ECO:0007669"/>
    <property type="project" value="TreeGrafter"/>
</dbReference>
<dbReference type="Proteomes" id="UP001069145">
    <property type="component" value="Unassembled WGS sequence"/>
</dbReference>
<feature type="transmembrane region" description="Helical" evidence="6">
    <location>
        <begin position="12"/>
        <end position="31"/>
    </location>
</feature>
<accession>A0A120I9J6</accession>
<comment type="subcellular location">
    <subcellularLocation>
        <location evidence="1">Membrane</location>
        <topology evidence="1">Multi-pass membrane protein</topology>
    </subcellularLocation>
</comment>
<evidence type="ECO:0000256" key="2">
    <source>
        <dbReference type="ARBA" id="ARBA00022448"/>
    </source>
</evidence>
<sequence length="402" mass="43301">MTKRLEKRKIGLVPRIILAIILGIIVGRLPIVPEFVLQIFATFTTIFSDFLSFVIPFMIIGFVVQGIADLSHGAGKLLGITVLTSYISTVIGGLLAYLVASNLFPLFITSDLVDQLSQAGEGIKPLFTIPLEPFFDVTGAIIFAFMMGLGISWLRQHGRGKVLYEAFSDFGGIISQVLATIIVPLLPVYIFGNIANLAYTGTVFAILNVFWKVFICVLIMHLLYITFLFFVFGTYAGKNPIELIKNQIPGYMTALGTQSSAATIPVNVKCALKNGVSEGIANFVVPLCATIHLAGSIITITSCATTLLLIYDMPHGFLMMLGFILMLGVAMVAAPGTPGGAIMSALPFLPMIGIASQAMQQIMISLYITQDSFGTAANVSGDNAIAVFIDKIYQEKIKSSDQ</sequence>
<dbReference type="PRINTS" id="PR00173">
    <property type="entry name" value="EDTRNSPORT"/>
</dbReference>
<dbReference type="Gene3D" id="1.10.3860.10">
    <property type="entry name" value="Sodium:dicarboxylate symporter"/>
    <property type="match status" value="1"/>
</dbReference>
<dbReference type="GO" id="GO:0005295">
    <property type="term" value="F:neutral L-amino acid:sodium symporter activity"/>
    <property type="evidence" value="ECO:0007669"/>
    <property type="project" value="TreeGrafter"/>
</dbReference>
<dbReference type="KEGG" id="aun:AWM73_00735"/>
<dbReference type="Pfam" id="PF00375">
    <property type="entry name" value="SDF"/>
    <property type="match status" value="1"/>
</dbReference>